<evidence type="ECO:0000256" key="7">
    <source>
        <dbReference type="ARBA" id="ARBA00023136"/>
    </source>
</evidence>
<gene>
    <name evidence="10" type="ORF">AOE01nite_16710</name>
</gene>
<evidence type="ECO:0000256" key="2">
    <source>
        <dbReference type="ARBA" id="ARBA00022448"/>
    </source>
</evidence>
<evidence type="ECO:0000256" key="8">
    <source>
        <dbReference type="ARBA" id="ARBA00034708"/>
    </source>
</evidence>
<dbReference type="AlphaFoldDB" id="A0A511XKH6"/>
<keyword evidence="4 9" id="KW-0812">Transmembrane</keyword>
<dbReference type="OrthoDB" id="445589at2"/>
<dbReference type="Pfam" id="PF25539">
    <property type="entry name" value="Bestrophin_2"/>
    <property type="match status" value="1"/>
</dbReference>
<evidence type="ECO:0000313" key="11">
    <source>
        <dbReference type="Proteomes" id="UP000321746"/>
    </source>
</evidence>
<comment type="subcellular location">
    <subcellularLocation>
        <location evidence="1">Cell membrane</location>
        <topology evidence="1">Multi-pass membrane protein</topology>
    </subcellularLocation>
</comment>
<proteinExistence type="inferred from homology"/>
<comment type="caution">
    <text evidence="10">The sequence shown here is derived from an EMBL/GenBank/DDBJ whole genome shotgun (WGS) entry which is preliminary data.</text>
</comment>
<reference evidence="10 11" key="1">
    <citation type="submission" date="2019-07" db="EMBL/GenBank/DDBJ databases">
        <title>Whole genome shotgun sequence of Acetobacter oeni NBRC 105207.</title>
        <authorList>
            <person name="Hosoyama A."/>
            <person name="Uohara A."/>
            <person name="Ohji S."/>
            <person name="Ichikawa N."/>
        </authorList>
    </citation>
    <scope>NUCLEOTIDE SEQUENCE [LARGE SCALE GENOMIC DNA]</scope>
    <source>
        <strain evidence="10 11">NBRC 105207</strain>
    </source>
</reference>
<dbReference type="RefSeq" id="WP_146888007.1">
    <property type="nucleotide sequence ID" value="NZ_BJYG01000020.1"/>
</dbReference>
<dbReference type="InterPro" id="IPR044669">
    <property type="entry name" value="YneE/VCCN1/2-like"/>
</dbReference>
<evidence type="ECO:0000313" key="10">
    <source>
        <dbReference type="EMBL" id="GEN63447.1"/>
    </source>
</evidence>
<evidence type="ECO:0000256" key="4">
    <source>
        <dbReference type="ARBA" id="ARBA00022692"/>
    </source>
</evidence>
<accession>A0A511XKH6</accession>
<keyword evidence="7 9" id="KW-0472">Membrane</keyword>
<keyword evidence="5 9" id="KW-1133">Transmembrane helix</keyword>
<organism evidence="10 11">
    <name type="scientific">Acetobacter oeni</name>
    <dbReference type="NCBI Taxonomy" id="304077"/>
    <lineage>
        <taxon>Bacteria</taxon>
        <taxon>Pseudomonadati</taxon>
        <taxon>Pseudomonadota</taxon>
        <taxon>Alphaproteobacteria</taxon>
        <taxon>Acetobacterales</taxon>
        <taxon>Acetobacteraceae</taxon>
        <taxon>Acetobacter</taxon>
    </lineage>
</organism>
<evidence type="ECO:0000256" key="9">
    <source>
        <dbReference type="SAM" id="Phobius"/>
    </source>
</evidence>
<feature type="transmembrane region" description="Helical" evidence="9">
    <location>
        <begin position="43"/>
        <end position="62"/>
    </location>
</feature>
<dbReference type="GO" id="GO:0005886">
    <property type="term" value="C:plasma membrane"/>
    <property type="evidence" value="ECO:0007669"/>
    <property type="project" value="UniProtKB-SubCell"/>
</dbReference>
<keyword evidence="2" id="KW-0813">Transport</keyword>
<dbReference type="PANTHER" id="PTHR33281:SF19">
    <property type="entry name" value="VOLTAGE-DEPENDENT ANION CHANNEL-FORMING PROTEIN YNEE"/>
    <property type="match status" value="1"/>
</dbReference>
<evidence type="ECO:0000256" key="6">
    <source>
        <dbReference type="ARBA" id="ARBA00023065"/>
    </source>
</evidence>
<keyword evidence="6" id="KW-0406">Ion transport</keyword>
<dbReference type="Proteomes" id="UP000321746">
    <property type="component" value="Unassembled WGS sequence"/>
</dbReference>
<name>A0A511XKH6_9PROT</name>
<evidence type="ECO:0000256" key="5">
    <source>
        <dbReference type="ARBA" id="ARBA00022989"/>
    </source>
</evidence>
<dbReference type="GO" id="GO:0005254">
    <property type="term" value="F:chloride channel activity"/>
    <property type="evidence" value="ECO:0007669"/>
    <property type="project" value="InterPro"/>
</dbReference>
<keyword evidence="11" id="KW-1185">Reference proteome</keyword>
<feature type="transmembrane region" description="Helical" evidence="9">
    <location>
        <begin position="12"/>
        <end position="37"/>
    </location>
</feature>
<comment type="similarity">
    <text evidence="8">Belongs to the anion channel-forming bestrophin (TC 1.A.46) family.</text>
</comment>
<evidence type="ECO:0000256" key="3">
    <source>
        <dbReference type="ARBA" id="ARBA00022475"/>
    </source>
</evidence>
<dbReference type="EMBL" id="BJYG01000020">
    <property type="protein sequence ID" value="GEN63447.1"/>
    <property type="molecule type" value="Genomic_DNA"/>
</dbReference>
<evidence type="ECO:0000256" key="1">
    <source>
        <dbReference type="ARBA" id="ARBA00004651"/>
    </source>
</evidence>
<dbReference type="PANTHER" id="PTHR33281">
    <property type="entry name" value="UPF0187 PROTEIN YNEE"/>
    <property type="match status" value="1"/>
</dbReference>
<keyword evidence="3" id="KW-1003">Cell membrane</keyword>
<sequence>MIVNKRIGLIILLRESAGVLLLLGAWDLVVVILYQLFHQEWMEIPSLPVSLIGSALALFMGVRNNSAYARWWEGRTLWGAVTNNSRSFGRQVVSILGGRPDLVRAMAAYPHALRTALGEVDGSADVRRLLSPEMAEKIEGWTNQPNGILVQLGIGVTGEATRLKIDGALHGQIDRILSDLANAQGGLERICRTPLPIQYSMLPRALANLFCIVLPLSTVQTLGWVTPLGSSLVGLLFIVLDKAGDDLQEPFRNSPHALPMASMAHTIERDLLQSIGEQPGPPVQVKKGIQP</sequence>
<protein>
    <submittedName>
        <fullName evidence="10">Membrane protein</fullName>
    </submittedName>
</protein>